<protein>
    <submittedName>
        <fullName evidence="1">Uncharacterized protein</fullName>
    </submittedName>
</protein>
<dbReference type="AlphaFoldDB" id="A0AA46WRS5"/>
<accession>A0AA46WRS5</accession>
<sequence>MTSIREKLAALRNLAREGAAVDAAELIALQAKVQAEDEIAELAAEGERIRAEEKAARARDARRAQAAAEARDIVGDTRSAVVEAHDKAAAALAALDAAVNAYNSAIDQAGTTLNAAGFAMWNQNTLAPKPLDHPDFDEALHVVLSHGGNRHVQLDNQLHRPIDAGYVALWAARNEPGVWDGLNTWKRDRNTYPLEAPLSELAE</sequence>
<name>A0AA46WRS5_RHORH</name>
<dbReference type="RefSeq" id="WP_229582068.1">
    <property type="nucleotide sequence ID" value="NZ_CP083974.1"/>
</dbReference>
<reference evidence="1 2" key="1">
    <citation type="journal article" date="2021" name="Front. Microbiol.">
        <title>Bacterial Transformation of Aromatic Monomers in Softwood Black Liquor.</title>
        <authorList>
            <person name="Navas L.E."/>
            <person name="Dexter G."/>
            <person name="Liu J."/>
            <person name="Levy-Booth D."/>
            <person name="Cho M."/>
            <person name="Jang S.K."/>
            <person name="Mansfield S.D."/>
            <person name="Renneckar S."/>
            <person name="Mohn W.W."/>
            <person name="Eltis L.D."/>
        </authorList>
    </citation>
    <scope>NUCLEOTIDE SEQUENCE [LARGE SCALE GENOMIC DNA]</scope>
    <source>
        <strain evidence="1 2">GD02</strain>
    </source>
</reference>
<evidence type="ECO:0000313" key="2">
    <source>
        <dbReference type="Proteomes" id="UP001162740"/>
    </source>
</evidence>
<dbReference type="EMBL" id="CP083974">
    <property type="protein sequence ID" value="UZF43196.1"/>
    <property type="molecule type" value="Genomic_DNA"/>
</dbReference>
<proteinExistence type="predicted"/>
<dbReference type="Proteomes" id="UP001162740">
    <property type="component" value="Chromosome"/>
</dbReference>
<organism evidence="1 2">
    <name type="scientific">Rhodococcus rhodochrous</name>
    <dbReference type="NCBI Taxonomy" id="1829"/>
    <lineage>
        <taxon>Bacteria</taxon>
        <taxon>Bacillati</taxon>
        <taxon>Actinomycetota</taxon>
        <taxon>Actinomycetes</taxon>
        <taxon>Mycobacteriales</taxon>
        <taxon>Nocardiaceae</taxon>
        <taxon>Rhodococcus</taxon>
    </lineage>
</organism>
<evidence type="ECO:0000313" key="1">
    <source>
        <dbReference type="EMBL" id="UZF43196.1"/>
    </source>
</evidence>
<gene>
    <name evidence="1" type="ORF">KUM34_014880</name>
</gene>